<dbReference type="GeneID" id="20807464"/>
<keyword evidence="1" id="KW-0472">Membrane</keyword>
<accession>W4GSD7</accession>
<reference evidence="2" key="1">
    <citation type="submission" date="2013-12" db="EMBL/GenBank/DDBJ databases">
        <title>The Genome Sequence of Aphanomyces astaci APO3.</title>
        <authorList>
            <consortium name="The Broad Institute Genomics Platform"/>
            <person name="Russ C."/>
            <person name="Tyler B."/>
            <person name="van West P."/>
            <person name="Dieguez-Uribeondo J."/>
            <person name="Young S.K."/>
            <person name="Zeng Q."/>
            <person name="Gargeya S."/>
            <person name="Fitzgerald M."/>
            <person name="Abouelleil A."/>
            <person name="Alvarado L."/>
            <person name="Chapman S.B."/>
            <person name="Gainer-Dewar J."/>
            <person name="Goldberg J."/>
            <person name="Griggs A."/>
            <person name="Gujja S."/>
            <person name="Hansen M."/>
            <person name="Howarth C."/>
            <person name="Imamovic A."/>
            <person name="Ireland A."/>
            <person name="Larimer J."/>
            <person name="McCowan C."/>
            <person name="Murphy C."/>
            <person name="Pearson M."/>
            <person name="Poon T.W."/>
            <person name="Priest M."/>
            <person name="Roberts A."/>
            <person name="Saif S."/>
            <person name="Shea T."/>
            <person name="Sykes S."/>
            <person name="Wortman J."/>
            <person name="Nusbaum C."/>
            <person name="Birren B."/>
        </authorList>
    </citation>
    <scope>NUCLEOTIDE SEQUENCE [LARGE SCALE GENOMIC DNA]</scope>
    <source>
        <strain evidence="2">APO3</strain>
    </source>
</reference>
<protein>
    <submittedName>
        <fullName evidence="2">Uncharacterized protein</fullName>
    </submittedName>
</protein>
<evidence type="ECO:0000313" key="2">
    <source>
        <dbReference type="EMBL" id="ETV81929.1"/>
    </source>
</evidence>
<gene>
    <name evidence="2" type="ORF">H257_05468</name>
</gene>
<keyword evidence="1" id="KW-0812">Transmembrane</keyword>
<name>W4GSD7_APHAT</name>
<sequence length="193" mass="21259">MKSTDYLDMVESNLPENFAKLALPIDFEFLQDNAPIHKTKISCIDTVSVELIDLVKHYRVSMAPLSFSPLDTIFRLLWVTTALPLLPKLKLNSQLSNMAQVITQADGSASPASTAALLITCFLCALPSSARNIMRRVFDRTAFDKHGSASQNKYAIMSPRCVHFNVLVTTAMIPMGIVATRALIANMEGTKIL</sequence>
<dbReference type="AlphaFoldDB" id="W4GSD7"/>
<proteinExistence type="predicted"/>
<dbReference type="RefSeq" id="XP_009828666.1">
    <property type="nucleotide sequence ID" value="XM_009830364.1"/>
</dbReference>
<keyword evidence="1" id="KW-1133">Transmembrane helix</keyword>
<feature type="transmembrane region" description="Helical" evidence="1">
    <location>
        <begin position="162"/>
        <end position="184"/>
    </location>
</feature>
<organism evidence="2">
    <name type="scientific">Aphanomyces astaci</name>
    <name type="common">Crayfish plague agent</name>
    <dbReference type="NCBI Taxonomy" id="112090"/>
    <lineage>
        <taxon>Eukaryota</taxon>
        <taxon>Sar</taxon>
        <taxon>Stramenopiles</taxon>
        <taxon>Oomycota</taxon>
        <taxon>Saprolegniomycetes</taxon>
        <taxon>Saprolegniales</taxon>
        <taxon>Verrucalvaceae</taxon>
        <taxon>Aphanomyces</taxon>
    </lineage>
</organism>
<dbReference type="EMBL" id="KI913123">
    <property type="protein sequence ID" value="ETV81929.1"/>
    <property type="molecule type" value="Genomic_DNA"/>
</dbReference>
<evidence type="ECO:0000256" key="1">
    <source>
        <dbReference type="SAM" id="Phobius"/>
    </source>
</evidence>
<dbReference type="VEuPathDB" id="FungiDB:H257_05468"/>
<dbReference type="OrthoDB" id="123947at2759"/>